<dbReference type="InterPro" id="IPR029063">
    <property type="entry name" value="SAM-dependent_MTases_sf"/>
</dbReference>
<dbReference type="InterPro" id="IPR041698">
    <property type="entry name" value="Methyltransf_25"/>
</dbReference>
<protein>
    <submittedName>
        <fullName evidence="2">Methyltransferase domain-containing protein</fullName>
    </submittedName>
</protein>
<dbReference type="SUPFAM" id="SSF53335">
    <property type="entry name" value="S-adenosyl-L-methionine-dependent methyltransferases"/>
    <property type="match status" value="1"/>
</dbReference>
<keyword evidence="3" id="KW-1185">Reference proteome</keyword>
<accession>A0ABT1H044</accession>
<dbReference type="Pfam" id="PF13649">
    <property type="entry name" value="Methyltransf_25"/>
    <property type="match status" value="1"/>
</dbReference>
<reference evidence="2 3" key="1">
    <citation type="submission" date="2022-06" db="EMBL/GenBank/DDBJ databases">
        <title>Genomic Encyclopedia of Archaeal and Bacterial Type Strains, Phase II (KMG-II): from individual species to whole genera.</title>
        <authorList>
            <person name="Goeker M."/>
        </authorList>
    </citation>
    <scope>NUCLEOTIDE SEQUENCE [LARGE SCALE GENOMIC DNA]</scope>
    <source>
        <strain evidence="2 3">DSM 45037</strain>
    </source>
</reference>
<dbReference type="Gene3D" id="3.40.50.150">
    <property type="entry name" value="Vaccinia Virus protein VP39"/>
    <property type="match status" value="1"/>
</dbReference>
<name>A0ABT1H044_9NOCA</name>
<evidence type="ECO:0000313" key="2">
    <source>
        <dbReference type="EMBL" id="MCP2160571.1"/>
    </source>
</evidence>
<dbReference type="GO" id="GO:0032259">
    <property type="term" value="P:methylation"/>
    <property type="evidence" value="ECO:0007669"/>
    <property type="project" value="UniProtKB-KW"/>
</dbReference>
<dbReference type="GO" id="GO:0008168">
    <property type="term" value="F:methyltransferase activity"/>
    <property type="evidence" value="ECO:0007669"/>
    <property type="project" value="UniProtKB-KW"/>
</dbReference>
<evidence type="ECO:0000313" key="3">
    <source>
        <dbReference type="Proteomes" id="UP001205740"/>
    </source>
</evidence>
<comment type="caution">
    <text evidence="2">The sequence shown here is derived from an EMBL/GenBank/DDBJ whole genome shotgun (WGS) entry which is preliminary data.</text>
</comment>
<organism evidence="2 3">
    <name type="scientific">Williamsia serinedens</name>
    <dbReference type="NCBI Taxonomy" id="391736"/>
    <lineage>
        <taxon>Bacteria</taxon>
        <taxon>Bacillati</taxon>
        <taxon>Actinomycetota</taxon>
        <taxon>Actinomycetes</taxon>
        <taxon>Mycobacteriales</taxon>
        <taxon>Nocardiaceae</taxon>
        <taxon>Williamsia</taxon>
    </lineage>
</organism>
<keyword evidence="2" id="KW-0808">Transferase</keyword>
<dbReference type="EMBL" id="JAMTCG010000003">
    <property type="protein sequence ID" value="MCP2160571.1"/>
    <property type="molecule type" value="Genomic_DNA"/>
</dbReference>
<evidence type="ECO:0000259" key="1">
    <source>
        <dbReference type="Pfam" id="PF13649"/>
    </source>
</evidence>
<dbReference type="CDD" id="cd02440">
    <property type="entry name" value="AdoMet_MTases"/>
    <property type="match status" value="1"/>
</dbReference>
<gene>
    <name evidence="2" type="ORF">LX12_001758</name>
</gene>
<keyword evidence="2" id="KW-0489">Methyltransferase</keyword>
<dbReference type="RefSeq" id="WP_253654155.1">
    <property type="nucleotide sequence ID" value="NZ_BAAAOE010000003.1"/>
</dbReference>
<dbReference type="Proteomes" id="UP001205740">
    <property type="component" value="Unassembled WGS sequence"/>
</dbReference>
<proteinExistence type="predicted"/>
<sequence length="280" mass="29626">MPHEHGHHGHTGAFDGLDDETAAFARHWDEVLDRVADSAGEPSTAIDLGTGTGVAAIGLARRLPASRVLAVDAQDTWFGILRKRAERAGVGDRVRTVVADIDDGIPLPAGSAGLVFASNCLHHVGDAGAVLRRTRDVATDDALLCVVEVARPMRVLADDDPAAPAERRAAEALGTRLREVMPLHSGPWARLVGENGWEVVDVHEFVTAADPTSDDAAERHALRHLGRLAAASADRLAAADAASLADAVERARRAVRAVSWHVDGSRIAVLARPARTADTR</sequence>
<feature type="domain" description="Methyltransferase" evidence="1">
    <location>
        <begin position="46"/>
        <end position="137"/>
    </location>
</feature>